<dbReference type="AlphaFoldDB" id="A0A1I2W0E4"/>
<evidence type="ECO:0000313" key="4">
    <source>
        <dbReference type="Proteomes" id="UP000199642"/>
    </source>
</evidence>
<keyword evidence="1" id="KW-0732">Signal</keyword>
<dbReference type="Pfam" id="PF13568">
    <property type="entry name" value="OMP_b-brl_2"/>
    <property type="match status" value="1"/>
</dbReference>
<feature type="chain" id="PRO_5011566627" evidence="1">
    <location>
        <begin position="20"/>
        <end position="218"/>
    </location>
</feature>
<dbReference type="OrthoDB" id="837075at2"/>
<feature type="signal peptide" evidence="1">
    <location>
        <begin position="1"/>
        <end position="19"/>
    </location>
</feature>
<dbReference type="EMBL" id="FOPC01000011">
    <property type="protein sequence ID" value="SFG94850.1"/>
    <property type="molecule type" value="Genomic_DNA"/>
</dbReference>
<dbReference type="InterPro" id="IPR025665">
    <property type="entry name" value="Beta-barrel_OMP_2"/>
</dbReference>
<gene>
    <name evidence="3" type="ORF">SAMN04487988_11174</name>
</gene>
<feature type="domain" description="Outer membrane protein beta-barrel" evidence="2">
    <location>
        <begin position="20"/>
        <end position="189"/>
    </location>
</feature>
<keyword evidence="4" id="KW-1185">Reference proteome</keyword>
<accession>A0A1I2W0E4</accession>
<name>A0A1I2W0E4_9BACT</name>
<evidence type="ECO:0000259" key="2">
    <source>
        <dbReference type="Pfam" id="PF13568"/>
    </source>
</evidence>
<dbReference type="STRING" id="435880.SAMN04487988_11174"/>
<protein>
    <submittedName>
        <fullName evidence="3">Outer membrane protein beta-barrel domain-containing protein</fullName>
    </submittedName>
</protein>
<dbReference type="Proteomes" id="UP000199642">
    <property type="component" value="Unassembled WGS sequence"/>
</dbReference>
<dbReference type="RefSeq" id="WP_092792964.1">
    <property type="nucleotide sequence ID" value="NZ_FOPC01000011.1"/>
</dbReference>
<reference evidence="4" key="1">
    <citation type="submission" date="2016-10" db="EMBL/GenBank/DDBJ databases">
        <authorList>
            <person name="Varghese N."/>
            <person name="Submissions S."/>
        </authorList>
    </citation>
    <scope>NUCLEOTIDE SEQUENCE [LARGE SCALE GENOMIC DNA]</scope>
    <source>
        <strain evidence="4">DSM 19315</strain>
    </source>
</reference>
<evidence type="ECO:0000313" key="3">
    <source>
        <dbReference type="EMBL" id="SFG94850.1"/>
    </source>
</evidence>
<organism evidence="3 4">
    <name type="scientific">Algoriphagus hitonicola</name>
    <dbReference type="NCBI Taxonomy" id="435880"/>
    <lineage>
        <taxon>Bacteria</taxon>
        <taxon>Pseudomonadati</taxon>
        <taxon>Bacteroidota</taxon>
        <taxon>Cytophagia</taxon>
        <taxon>Cytophagales</taxon>
        <taxon>Cyclobacteriaceae</taxon>
        <taxon>Algoriphagus</taxon>
    </lineage>
</organism>
<evidence type="ECO:0000256" key="1">
    <source>
        <dbReference type="SAM" id="SignalP"/>
    </source>
</evidence>
<sequence length="218" mass="24261">MRFLLFLLLTAFTSLPALAQTSVGIRAGYTTSTYSYRPAANFRAISTEAVGKPTFAFVIEHFNSKNAGIELNLQLITLGMNLPNPDTDPVQRNITELDYLKMPLLASFFAGRSGRFQIKVGPHLGYLMDARDIQRDFTNSASPEIPTYGGADDRPKKLMYGLTGGAGISKLFGKSTLAGEVRFAYDFTNPEGQDRIFDMNSTNLEFTLAYLFRIRERN</sequence>
<proteinExistence type="predicted"/>